<feature type="transmembrane region" description="Helical" evidence="7">
    <location>
        <begin position="314"/>
        <end position="341"/>
    </location>
</feature>
<keyword evidence="10" id="KW-1185">Reference proteome</keyword>
<keyword evidence="6 7" id="KW-0472">Membrane</keyword>
<comment type="similarity">
    <text evidence="7">Belongs to the binding-protein-dependent transport system permease family.</text>
</comment>
<dbReference type="CDD" id="cd06261">
    <property type="entry name" value="TM_PBP2"/>
    <property type="match status" value="1"/>
</dbReference>
<dbReference type="InterPro" id="IPR035906">
    <property type="entry name" value="MetI-like_sf"/>
</dbReference>
<feature type="transmembrane region" description="Helical" evidence="7">
    <location>
        <begin position="153"/>
        <end position="174"/>
    </location>
</feature>
<keyword evidence="4 7" id="KW-0812">Transmembrane</keyword>
<sequence>MGAYILKRLLLVIPTLLGIMIVNFTLTQFVPGGPIEQILARVEGSGDSMRNLTGGGDAGAGQGGVEEGGYQGARGISPQQLAQLEVQMGFSRIVCDASHQGEPTIGAPGCTTEKIGAVERFFIMMGHYLTFDFGKSYFHNETVMQLIMEKMPVSITLGLWSTLLAYLISIPLGIRKAVRDGTSFDTWTSAVIVVAYAIPGFLFAVLLLVLFVSGNCFHIPFVPESWNPTCYRLFPLRGLTSDNFDALSTLGKAKDYLWHIVLPITAITISSFATLTLLTKNSFLDEINKQYVVTARAKGLTEHRVLYGHVFRNAMLIVIAGFPATFLGVFFGSSIIVETIFSLDGLGLLGFQAAVERNYPVIFGTLYVFGLISLVVGILSDLMYVFVDPRIDFEKRGG</sequence>
<dbReference type="PANTHER" id="PTHR30465">
    <property type="entry name" value="INNER MEMBRANE ABC TRANSPORTER"/>
    <property type="match status" value="1"/>
</dbReference>
<evidence type="ECO:0000256" key="5">
    <source>
        <dbReference type="ARBA" id="ARBA00022989"/>
    </source>
</evidence>
<evidence type="ECO:0000313" key="10">
    <source>
        <dbReference type="Proteomes" id="UP001438953"/>
    </source>
</evidence>
<dbReference type="Pfam" id="PF00528">
    <property type="entry name" value="BPD_transp_1"/>
    <property type="match status" value="1"/>
</dbReference>
<comment type="subcellular location">
    <subcellularLocation>
        <location evidence="1 7">Cell membrane</location>
        <topology evidence="1 7">Multi-pass membrane protein</topology>
    </subcellularLocation>
</comment>
<evidence type="ECO:0000259" key="8">
    <source>
        <dbReference type="PROSITE" id="PS50928"/>
    </source>
</evidence>
<dbReference type="PROSITE" id="PS50928">
    <property type="entry name" value="ABC_TM1"/>
    <property type="match status" value="1"/>
</dbReference>
<dbReference type="Gene3D" id="1.10.3720.10">
    <property type="entry name" value="MetI-like"/>
    <property type="match status" value="1"/>
</dbReference>
<evidence type="ECO:0000256" key="6">
    <source>
        <dbReference type="ARBA" id="ARBA00023136"/>
    </source>
</evidence>
<keyword evidence="2 7" id="KW-0813">Transport</keyword>
<reference evidence="9 10" key="2">
    <citation type="submission" date="2024-06" db="EMBL/GenBank/DDBJ databases">
        <title>Thioclava kandeliae sp. nov. from a rhizosphere soil sample of Kandelia candel in a mangrove.</title>
        <authorList>
            <person name="Mu T."/>
        </authorList>
    </citation>
    <scope>NUCLEOTIDE SEQUENCE [LARGE SCALE GENOMIC DNA]</scope>
    <source>
        <strain evidence="9 10">CPCC 100088</strain>
    </source>
</reference>
<evidence type="ECO:0000313" key="9">
    <source>
        <dbReference type="EMBL" id="MER5170838.1"/>
    </source>
</evidence>
<feature type="transmembrane region" description="Helical" evidence="7">
    <location>
        <begin position="9"/>
        <end position="30"/>
    </location>
</feature>
<reference evidence="9 10" key="1">
    <citation type="submission" date="2024-01" db="EMBL/GenBank/DDBJ databases">
        <authorList>
            <person name="Deng Y."/>
            <person name="Su J."/>
        </authorList>
    </citation>
    <scope>NUCLEOTIDE SEQUENCE [LARGE SCALE GENOMIC DNA]</scope>
    <source>
        <strain evidence="9 10">CPCC 100088</strain>
    </source>
</reference>
<dbReference type="SUPFAM" id="SSF161098">
    <property type="entry name" value="MetI-like"/>
    <property type="match status" value="1"/>
</dbReference>
<keyword evidence="5 7" id="KW-1133">Transmembrane helix</keyword>
<comment type="caution">
    <text evidence="9">The sequence shown here is derived from an EMBL/GenBank/DDBJ whole genome shotgun (WGS) entry which is preliminary data.</text>
</comment>
<keyword evidence="3" id="KW-1003">Cell membrane</keyword>
<feature type="domain" description="ABC transmembrane type-1" evidence="8">
    <location>
        <begin position="151"/>
        <end position="384"/>
    </location>
</feature>
<dbReference type="RefSeq" id="WP_339113553.1">
    <property type="nucleotide sequence ID" value="NZ_JAYWLC010000002.1"/>
</dbReference>
<feature type="transmembrane region" description="Helical" evidence="7">
    <location>
        <begin position="256"/>
        <end position="279"/>
    </location>
</feature>
<gene>
    <name evidence="9" type="ORF">VSX56_03535</name>
</gene>
<dbReference type="EMBL" id="JAYWLC010000002">
    <property type="protein sequence ID" value="MER5170838.1"/>
    <property type="molecule type" value="Genomic_DNA"/>
</dbReference>
<evidence type="ECO:0000256" key="3">
    <source>
        <dbReference type="ARBA" id="ARBA00022475"/>
    </source>
</evidence>
<evidence type="ECO:0000256" key="2">
    <source>
        <dbReference type="ARBA" id="ARBA00022448"/>
    </source>
</evidence>
<protein>
    <submittedName>
        <fullName evidence="9">ABC transporter permease subunit</fullName>
    </submittedName>
</protein>
<organism evidence="9 10">
    <name type="scientific">Thioclava kandeliae</name>
    <dbReference type="NCBI Taxonomy" id="3070818"/>
    <lineage>
        <taxon>Bacteria</taxon>
        <taxon>Pseudomonadati</taxon>
        <taxon>Pseudomonadota</taxon>
        <taxon>Alphaproteobacteria</taxon>
        <taxon>Rhodobacterales</taxon>
        <taxon>Paracoccaceae</taxon>
        <taxon>Thioclava</taxon>
    </lineage>
</organism>
<evidence type="ECO:0000256" key="7">
    <source>
        <dbReference type="RuleBase" id="RU363032"/>
    </source>
</evidence>
<feature type="transmembrane region" description="Helical" evidence="7">
    <location>
        <begin position="361"/>
        <end position="387"/>
    </location>
</feature>
<feature type="transmembrane region" description="Helical" evidence="7">
    <location>
        <begin position="186"/>
        <end position="212"/>
    </location>
</feature>
<accession>A0ABV1SD61</accession>
<evidence type="ECO:0000256" key="1">
    <source>
        <dbReference type="ARBA" id="ARBA00004651"/>
    </source>
</evidence>
<proteinExistence type="inferred from homology"/>
<dbReference type="InterPro" id="IPR000515">
    <property type="entry name" value="MetI-like"/>
</dbReference>
<name>A0ABV1SD61_9RHOB</name>
<dbReference type="Proteomes" id="UP001438953">
    <property type="component" value="Unassembled WGS sequence"/>
</dbReference>
<evidence type="ECO:0000256" key="4">
    <source>
        <dbReference type="ARBA" id="ARBA00022692"/>
    </source>
</evidence>
<dbReference type="PANTHER" id="PTHR30465:SF66">
    <property type="entry name" value="INNER MEMBRANE ABC TRANSPORTER PERMEASE PROTEIN YEJB"/>
    <property type="match status" value="1"/>
</dbReference>